<accession>A0A6B8RGS3</accession>
<sequence length="120" mass="13430">MNKIANRTILIMFVFAFLLQGCSNPHESKVIQSFGNEQAKSLIANHNDLSEDAIRISEIKEIEKNHWFVLYQQKSENGLSWEPSIDSNFGMDIKNTAGDYLTSNNGYGMPALFASLEGAN</sequence>
<dbReference type="KEGG" id="ppsc:EHS13_07475"/>
<name>A0A6B8RGS3_9BACL</name>
<evidence type="ECO:0000313" key="1">
    <source>
        <dbReference type="EMBL" id="QGQ94733.1"/>
    </source>
</evidence>
<dbReference type="AlphaFoldDB" id="A0A6B8RGS3"/>
<evidence type="ECO:0008006" key="3">
    <source>
        <dbReference type="Google" id="ProtNLM"/>
    </source>
</evidence>
<reference evidence="2" key="1">
    <citation type="submission" date="2018-11" db="EMBL/GenBank/DDBJ databases">
        <title>Complete genome sequence of Paenibacillus sp. ML311-T8.</title>
        <authorList>
            <person name="Nam Y.-D."/>
            <person name="Kang J."/>
            <person name="Chung W.-H."/>
            <person name="Park Y.S."/>
        </authorList>
    </citation>
    <scope>NUCLEOTIDE SEQUENCE [LARGE SCALE GENOMIC DNA]</scope>
    <source>
        <strain evidence="2">ML311-T8</strain>
    </source>
</reference>
<dbReference type="EMBL" id="CP034235">
    <property type="protein sequence ID" value="QGQ94733.1"/>
    <property type="molecule type" value="Genomic_DNA"/>
</dbReference>
<dbReference type="RefSeq" id="WP_155699739.1">
    <property type="nucleotide sequence ID" value="NZ_CP034235.1"/>
</dbReference>
<protein>
    <recommendedName>
        <fullName evidence="3">Lipoprotein</fullName>
    </recommendedName>
</protein>
<keyword evidence="2" id="KW-1185">Reference proteome</keyword>
<evidence type="ECO:0000313" key="2">
    <source>
        <dbReference type="Proteomes" id="UP000426246"/>
    </source>
</evidence>
<dbReference type="Proteomes" id="UP000426246">
    <property type="component" value="Chromosome"/>
</dbReference>
<gene>
    <name evidence="1" type="ORF">EHS13_07475</name>
</gene>
<organism evidence="1 2">
    <name type="scientific">Paenibacillus psychroresistens</name>
    <dbReference type="NCBI Taxonomy" id="1778678"/>
    <lineage>
        <taxon>Bacteria</taxon>
        <taxon>Bacillati</taxon>
        <taxon>Bacillota</taxon>
        <taxon>Bacilli</taxon>
        <taxon>Bacillales</taxon>
        <taxon>Paenibacillaceae</taxon>
        <taxon>Paenibacillus</taxon>
    </lineage>
</organism>
<dbReference type="PROSITE" id="PS51257">
    <property type="entry name" value="PROKAR_LIPOPROTEIN"/>
    <property type="match status" value="1"/>
</dbReference>
<proteinExistence type="predicted"/>